<dbReference type="InterPro" id="IPR023401">
    <property type="entry name" value="ODC_N"/>
</dbReference>
<reference evidence="2" key="1">
    <citation type="journal article" date="2015" name="PeerJ">
        <title>First genomic representation of candidate bacterial phylum KSB3 points to enhanced environmental sensing as a trigger of wastewater bulking.</title>
        <authorList>
            <person name="Sekiguchi Y."/>
            <person name="Ohashi A."/>
            <person name="Parks D.H."/>
            <person name="Yamauchi T."/>
            <person name="Tyson G.W."/>
            <person name="Hugenholtz P."/>
        </authorList>
    </citation>
    <scope>NUCLEOTIDE SEQUENCE [LARGE SCALE GENOMIC DNA]</scope>
</reference>
<evidence type="ECO:0000313" key="3">
    <source>
        <dbReference type="Proteomes" id="UP000030661"/>
    </source>
</evidence>
<dbReference type="PANTHER" id="PTHR13812">
    <property type="entry name" value="KETIMINE REDUCTASE MU-CRYSTALLIN"/>
    <property type="match status" value="1"/>
</dbReference>
<proteinExistence type="inferred from homology"/>
<dbReference type="GO" id="GO:0016491">
    <property type="term" value="F:oxidoreductase activity"/>
    <property type="evidence" value="ECO:0007669"/>
    <property type="project" value="UniProtKB-ARBA"/>
</dbReference>
<keyword evidence="3" id="KW-1185">Reference proteome</keyword>
<dbReference type="Gene3D" id="3.30.1780.10">
    <property type="entry name" value="ornithine cyclodeaminase, domain 1"/>
    <property type="match status" value="1"/>
</dbReference>
<dbReference type="InterPro" id="IPR036291">
    <property type="entry name" value="NAD(P)-bd_dom_sf"/>
</dbReference>
<evidence type="ECO:0000256" key="1">
    <source>
        <dbReference type="ARBA" id="ARBA00008903"/>
    </source>
</evidence>
<dbReference type="HOGENOM" id="CLU_042088_2_1_0"/>
<dbReference type="PIRSF" id="PIRSF001439">
    <property type="entry name" value="CryM"/>
    <property type="match status" value="1"/>
</dbReference>
<dbReference type="PANTHER" id="PTHR13812:SF19">
    <property type="entry name" value="KETIMINE REDUCTASE MU-CRYSTALLIN"/>
    <property type="match status" value="1"/>
</dbReference>
<dbReference type="Gene3D" id="3.40.50.720">
    <property type="entry name" value="NAD(P)-binding Rossmann-like Domain"/>
    <property type="match status" value="1"/>
</dbReference>
<dbReference type="STRING" id="1499967.U27_04061"/>
<accession>A0A081BXP2</accession>
<dbReference type="InterPro" id="IPR003462">
    <property type="entry name" value="ODC_Mu_crystall"/>
</dbReference>
<sequence length="326" mass="34776">MPFRVLSAKDIKQALPMKQAIEAMKKAFVLMSANQAIVPPRIHLDLPENHGATLTMPVYIPELKQIGLKFLSLFGENPQYDLPTIQAIVLVIDAVHGTPLALMDGAVLTALRTGAGSGAATDLLARQDARVAAIFGAGAQGRTQLEAVCAVRPLERAYIFDANLQTAERFAQEMSAHLHIAVDVPTSQDVLSEADIICTATTASTPIFADTQIKTGVHINAIGSYKPHIREIPGETVARAKVVVDHRPSCLKEAGDILIPMQAGLFTEDHIAAELGELILAEKPGRSSGQEVTLYKSVGNAVQDLVAASDVLKEAESLNLGTIVEL</sequence>
<dbReference type="Pfam" id="PF02423">
    <property type="entry name" value="OCD_Mu_crystall"/>
    <property type="match status" value="1"/>
</dbReference>
<dbReference type="SUPFAM" id="SSF51735">
    <property type="entry name" value="NAD(P)-binding Rossmann-fold domains"/>
    <property type="match status" value="1"/>
</dbReference>
<dbReference type="Proteomes" id="UP000030661">
    <property type="component" value="Unassembled WGS sequence"/>
</dbReference>
<comment type="similarity">
    <text evidence="1">Belongs to the ornithine cyclodeaminase/mu-crystallin family.</text>
</comment>
<name>A0A081BXP2_VECG1</name>
<dbReference type="GO" id="GO:0019752">
    <property type="term" value="P:carboxylic acid metabolic process"/>
    <property type="evidence" value="ECO:0007669"/>
    <property type="project" value="UniProtKB-ARBA"/>
</dbReference>
<dbReference type="AlphaFoldDB" id="A0A081BXP2"/>
<gene>
    <name evidence="2" type="ORF">U27_04061</name>
</gene>
<protein>
    <submittedName>
        <fullName evidence="2">Ornithine cyclodeaminase/mu-crystallin family protein</fullName>
    </submittedName>
</protein>
<dbReference type="FunFam" id="3.40.50.720:FF:000311">
    <property type="entry name" value="Ornithine cyclodeaminase"/>
    <property type="match status" value="1"/>
</dbReference>
<dbReference type="eggNOG" id="COG2423">
    <property type="taxonomic scope" value="Bacteria"/>
</dbReference>
<dbReference type="EMBL" id="DF820465">
    <property type="protein sequence ID" value="GAK57097.1"/>
    <property type="molecule type" value="Genomic_DNA"/>
</dbReference>
<evidence type="ECO:0000313" key="2">
    <source>
        <dbReference type="EMBL" id="GAK57097.1"/>
    </source>
</evidence>
<dbReference type="GO" id="GO:0005737">
    <property type="term" value="C:cytoplasm"/>
    <property type="evidence" value="ECO:0007669"/>
    <property type="project" value="TreeGrafter"/>
</dbReference>
<organism evidence="2">
    <name type="scientific">Vecturithrix granuli</name>
    <dbReference type="NCBI Taxonomy" id="1499967"/>
    <lineage>
        <taxon>Bacteria</taxon>
        <taxon>Candidatus Moduliflexota</taxon>
        <taxon>Candidatus Vecturitrichia</taxon>
        <taxon>Candidatus Vecturitrichales</taxon>
        <taxon>Candidatus Vecturitrichaceae</taxon>
        <taxon>Candidatus Vecturithrix</taxon>
    </lineage>
</organism>